<dbReference type="SUPFAM" id="SSF55729">
    <property type="entry name" value="Acyl-CoA N-acyltransferases (Nat)"/>
    <property type="match status" value="1"/>
</dbReference>
<dbReference type="InterPro" id="IPR051531">
    <property type="entry name" value="N-acetyltransferase"/>
</dbReference>
<evidence type="ECO:0000313" key="2">
    <source>
        <dbReference type="EMBL" id="WPU64762.1"/>
    </source>
</evidence>
<reference evidence="2 3" key="1">
    <citation type="submission" date="2023-11" db="EMBL/GenBank/DDBJ databases">
        <title>Peredibacter starrii A3.12.</title>
        <authorList>
            <person name="Mitchell R.J."/>
        </authorList>
    </citation>
    <scope>NUCLEOTIDE SEQUENCE [LARGE SCALE GENOMIC DNA]</scope>
    <source>
        <strain evidence="2 3">A3.12</strain>
    </source>
</reference>
<dbReference type="PROSITE" id="PS51186">
    <property type="entry name" value="GNAT"/>
    <property type="match status" value="1"/>
</dbReference>
<organism evidence="2 3">
    <name type="scientific">Peredibacter starrii</name>
    <dbReference type="NCBI Taxonomy" id="28202"/>
    <lineage>
        <taxon>Bacteria</taxon>
        <taxon>Pseudomonadati</taxon>
        <taxon>Bdellovibrionota</taxon>
        <taxon>Bacteriovoracia</taxon>
        <taxon>Bacteriovoracales</taxon>
        <taxon>Bacteriovoracaceae</taxon>
        <taxon>Peredibacter</taxon>
    </lineage>
</organism>
<accession>A0AAX4HN64</accession>
<dbReference type="InterPro" id="IPR016181">
    <property type="entry name" value="Acyl_CoA_acyltransferase"/>
</dbReference>
<dbReference type="InterPro" id="IPR000182">
    <property type="entry name" value="GNAT_dom"/>
</dbReference>
<dbReference type="Proteomes" id="UP001324634">
    <property type="component" value="Chromosome"/>
</dbReference>
<evidence type="ECO:0000313" key="3">
    <source>
        <dbReference type="Proteomes" id="UP001324634"/>
    </source>
</evidence>
<feature type="domain" description="N-acetyltransferase" evidence="1">
    <location>
        <begin position="1"/>
        <end position="160"/>
    </location>
</feature>
<dbReference type="Gene3D" id="3.40.630.30">
    <property type="match status" value="1"/>
</dbReference>
<gene>
    <name evidence="2" type="ORF">SOO65_18880</name>
</gene>
<name>A0AAX4HN64_9BACT</name>
<protein>
    <submittedName>
        <fullName evidence="2">GNAT family N-acetyltransferase</fullName>
    </submittedName>
</protein>
<keyword evidence="3" id="KW-1185">Reference proteome</keyword>
<dbReference type="PANTHER" id="PTHR43792">
    <property type="entry name" value="GNAT FAMILY, PUTATIVE (AFU_ORTHOLOGUE AFUA_3G00765)-RELATED-RELATED"/>
    <property type="match status" value="1"/>
</dbReference>
<evidence type="ECO:0000259" key="1">
    <source>
        <dbReference type="PROSITE" id="PS51186"/>
    </source>
</evidence>
<dbReference type="EMBL" id="CP139487">
    <property type="protein sequence ID" value="WPU64762.1"/>
    <property type="molecule type" value="Genomic_DNA"/>
</dbReference>
<dbReference type="RefSeq" id="WP_321394162.1">
    <property type="nucleotide sequence ID" value="NZ_CP139487.1"/>
</dbReference>
<dbReference type="AlphaFoldDB" id="A0AAX4HN64"/>
<sequence>MNLQLATEEDIFQISQLYFDVYQGTYPDPLMKDFGLIRQFIQSEAGFWFVTKDNGKIIASVLTAYDKENLIAKAFGAVVRNEYRQRGIMEELLAYGIKYLREKTGGVDVIYSTTRTVNEAAQTLTEKLGFKKLGIFPNAHRTNDYETHCLAAIVYPEALEKRNKSYMIHHEVASLYDIVQNEVGMGALETIIPDKPSKVLVEPGDLEVVKSPKFVNYRYQHLKNEKQLEFEFFPFHQPNLVILTPDQSVELFCHLSSVDGYCVIVGGKMPGNLNFTDLFLRSNKLLRDAGARYIEVIARADRPKILESILRAKFIPCGLFPAFQKVGDRRHDFVVFSRSFEIFDFQNVRLKGLNQVYLEEYFNAWKRMSLNPKLLNL</sequence>
<dbReference type="KEGG" id="psti:SOO65_18880"/>
<dbReference type="Pfam" id="PF00583">
    <property type="entry name" value="Acetyltransf_1"/>
    <property type="match status" value="1"/>
</dbReference>
<proteinExistence type="predicted"/>
<dbReference type="CDD" id="cd04301">
    <property type="entry name" value="NAT_SF"/>
    <property type="match status" value="1"/>
</dbReference>
<dbReference type="GO" id="GO:0016747">
    <property type="term" value="F:acyltransferase activity, transferring groups other than amino-acyl groups"/>
    <property type="evidence" value="ECO:0007669"/>
    <property type="project" value="InterPro"/>
</dbReference>